<evidence type="ECO:0008006" key="5">
    <source>
        <dbReference type="Google" id="ProtNLM"/>
    </source>
</evidence>
<protein>
    <recommendedName>
        <fullName evidence="5">Tetraspannin</fullName>
    </recommendedName>
</protein>
<keyword evidence="1" id="KW-0472">Membrane</keyword>
<dbReference type="AlphaFoldDB" id="A0AAN5CU32"/>
<proteinExistence type="predicted"/>
<evidence type="ECO:0000313" key="3">
    <source>
        <dbReference type="EMBL" id="GMR50898.1"/>
    </source>
</evidence>
<sequence length="98" mass="10502">VYGICAVITLILTVVALALDAWAKVADGAADAGLLCDVKDLVLMQERLGKGEPPCPFDFSKFGEMDTKVKAILICLILAVIMEVVCIAYKSLLGFRVL</sequence>
<comment type="caution">
    <text evidence="3">The sequence shown here is derived from an EMBL/GenBank/DDBJ whole genome shotgun (WGS) entry which is preliminary data.</text>
</comment>
<name>A0AAN5CU32_9BILA</name>
<keyword evidence="1" id="KW-1133">Transmembrane helix</keyword>
<feature type="transmembrane region" description="Helical" evidence="1">
    <location>
        <begin position="71"/>
        <end position="89"/>
    </location>
</feature>
<keyword evidence="4" id="KW-1185">Reference proteome</keyword>
<evidence type="ECO:0000256" key="1">
    <source>
        <dbReference type="SAM" id="Phobius"/>
    </source>
</evidence>
<keyword evidence="2" id="KW-0732">Signal</keyword>
<feature type="non-terminal residue" evidence="3">
    <location>
        <position position="1"/>
    </location>
</feature>
<dbReference type="PANTHER" id="PTHR37446">
    <property type="entry name" value="CLAUDIN-LIKE IN CAENORHABDITIS"/>
    <property type="match status" value="1"/>
</dbReference>
<evidence type="ECO:0000313" key="4">
    <source>
        <dbReference type="Proteomes" id="UP001328107"/>
    </source>
</evidence>
<organism evidence="3 4">
    <name type="scientific">Pristionchus mayeri</name>
    <dbReference type="NCBI Taxonomy" id="1317129"/>
    <lineage>
        <taxon>Eukaryota</taxon>
        <taxon>Metazoa</taxon>
        <taxon>Ecdysozoa</taxon>
        <taxon>Nematoda</taxon>
        <taxon>Chromadorea</taxon>
        <taxon>Rhabditida</taxon>
        <taxon>Rhabditina</taxon>
        <taxon>Diplogasteromorpha</taxon>
        <taxon>Diplogasteroidea</taxon>
        <taxon>Neodiplogasteridae</taxon>
        <taxon>Pristionchus</taxon>
    </lineage>
</organism>
<dbReference type="Proteomes" id="UP001328107">
    <property type="component" value="Unassembled WGS sequence"/>
</dbReference>
<feature type="non-terminal residue" evidence="3">
    <location>
        <position position="98"/>
    </location>
</feature>
<dbReference type="EMBL" id="BTRK01000005">
    <property type="protein sequence ID" value="GMR50898.1"/>
    <property type="molecule type" value="Genomic_DNA"/>
</dbReference>
<feature type="chain" id="PRO_5042855702" description="Tetraspannin" evidence="2">
    <location>
        <begin position="19"/>
        <end position="98"/>
    </location>
</feature>
<dbReference type="PANTHER" id="PTHR37446:SF1">
    <property type="entry name" value="CLAUDIN"/>
    <property type="match status" value="1"/>
</dbReference>
<keyword evidence="1" id="KW-0812">Transmembrane</keyword>
<gene>
    <name evidence="3" type="ORF">PMAYCL1PPCAC_21093</name>
</gene>
<feature type="signal peptide" evidence="2">
    <location>
        <begin position="1"/>
        <end position="18"/>
    </location>
</feature>
<accession>A0AAN5CU32</accession>
<reference evidence="4" key="1">
    <citation type="submission" date="2022-10" db="EMBL/GenBank/DDBJ databases">
        <title>Genome assembly of Pristionchus species.</title>
        <authorList>
            <person name="Yoshida K."/>
            <person name="Sommer R.J."/>
        </authorList>
    </citation>
    <scope>NUCLEOTIDE SEQUENCE [LARGE SCALE GENOMIC DNA]</scope>
    <source>
        <strain evidence="4">RS5460</strain>
    </source>
</reference>
<evidence type="ECO:0000256" key="2">
    <source>
        <dbReference type="SAM" id="SignalP"/>
    </source>
</evidence>